<reference evidence="1 2" key="1">
    <citation type="submission" date="2018-06" db="EMBL/GenBank/DDBJ databases">
        <authorList>
            <consortium name="Pathogen Informatics"/>
            <person name="Doyle S."/>
        </authorList>
    </citation>
    <scope>NUCLEOTIDE SEQUENCE [LARGE SCALE GENOMIC DNA]</scope>
    <source>
        <strain evidence="1 2">NCTC11179</strain>
    </source>
</reference>
<dbReference type="InterPro" id="IPR018490">
    <property type="entry name" value="cNMP-bd_dom_sf"/>
</dbReference>
<protein>
    <recommendedName>
        <fullName evidence="3">Cyclic nucleotide-binding domain</fullName>
    </recommendedName>
</protein>
<evidence type="ECO:0000313" key="2">
    <source>
        <dbReference type="Proteomes" id="UP000255024"/>
    </source>
</evidence>
<name>A0A378RK75_MYROD</name>
<dbReference type="SUPFAM" id="SSF51206">
    <property type="entry name" value="cAMP-binding domain-like"/>
    <property type="match status" value="1"/>
</dbReference>
<dbReference type="InterPro" id="IPR014710">
    <property type="entry name" value="RmlC-like_jellyroll"/>
</dbReference>
<evidence type="ECO:0000313" key="1">
    <source>
        <dbReference type="EMBL" id="STZ27118.1"/>
    </source>
</evidence>
<proteinExistence type="predicted"/>
<keyword evidence="2" id="KW-1185">Reference proteome</keyword>
<dbReference type="Proteomes" id="UP000255024">
    <property type="component" value="Unassembled WGS sequence"/>
</dbReference>
<dbReference type="AlphaFoldDB" id="A0A378RK75"/>
<organism evidence="1 2">
    <name type="scientific">Myroides odoratus</name>
    <name type="common">Flavobacterium odoratum</name>
    <dbReference type="NCBI Taxonomy" id="256"/>
    <lineage>
        <taxon>Bacteria</taxon>
        <taxon>Pseudomonadati</taxon>
        <taxon>Bacteroidota</taxon>
        <taxon>Flavobacteriia</taxon>
        <taxon>Flavobacteriales</taxon>
        <taxon>Flavobacteriaceae</taxon>
        <taxon>Myroides</taxon>
    </lineage>
</organism>
<dbReference type="EMBL" id="UGQL01000001">
    <property type="protein sequence ID" value="STZ27118.1"/>
    <property type="molecule type" value="Genomic_DNA"/>
</dbReference>
<sequence length="184" mass="21592">MQRLLTHLSEKYNIDATALTLLLSKMEYITFDNKQTILDNSKTKSTFYILSKGIWRAYKVVDGDENTLWFERYSDVIYSEIAPNYLLESVGESEAYRMDKKDLDELCLASHDISNLIRILIEKFYFDVTRISVDLSHQLAKERYLSMLENDPELFQLVPQKYIASFLGLTPQSLSRLRRKILDK</sequence>
<gene>
    <name evidence="1" type="ORF">NCTC11179_00648</name>
</gene>
<dbReference type="RefSeq" id="WP_115090120.1">
    <property type="nucleotide sequence ID" value="NZ_CP068107.1"/>
</dbReference>
<accession>A0A378RK75</accession>
<dbReference type="Gene3D" id="2.60.120.10">
    <property type="entry name" value="Jelly Rolls"/>
    <property type="match status" value="1"/>
</dbReference>
<evidence type="ECO:0008006" key="3">
    <source>
        <dbReference type="Google" id="ProtNLM"/>
    </source>
</evidence>